<evidence type="ECO:0000256" key="3">
    <source>
        <dbReference type="ARBA" id="ARBA00023002"/>
    </source>
</evidence>
<sequence>MLTALIVLASIVLLLVLIYFIEPFIIALLYSWILSLFVKNPPYVNIQEEFPESKLLKENWTTIRAELDEVLKNIENIPKFHEVDKLQKFISAKDDKAWRTFIIKGFNEWLPHNCEQVPKTTELIQQLPRVSMAMFSIIDGGKHIPPHYGFFKSVLRYHLGLMIPQGECYILVNGEKYSWKEGEDVLFDDTYRHEVWNKTDERRVVLFIDVLREKGLPKFMQRINRWMFRILKNSKKLQQAAKNAEVPTDIA</sequence>
<keyword evidence="7" id="KW-1185">Reference proteome</keyword>
<dbReference type="eggNOG" id="COG3555">
    <property type="taxonomic scope" value="Bacteria"/>
</dbReference>
<accession>V5WE56</accession>
<dbReference type="HOGENOM" id="CLU_071783_1_1_12"/>
<evidence type="ECO:0000313" key="7">
    <source>
        <dbReference type="Proteomes" id="UP000018680"/>
    </source>
</evidence>
<dbReference type="InterPro" id="IPR007803">
    <property type="entry name" value="Asp/Arg/Pro-Hydrxlase"/>
</dbReference>
<evidence type="ECO:0000313" key="6">
    <source>
        <dbReference type="EMBL" id="AHC13859.1"/>
    </source>
</evidence>
<dbReference type="InterPro" id="IPR027443">
    <property type="entry name" value="IPNS-like_sf"/>
</dbReference>
<protein>
    <submittedName>
        <fullName evidence="6">Putative aspartyl/asparaginyl beta-hydroxylase</fullName>
    </submittedName>
</protein>
<keyword evidence="3" id="KW-0560">Oxidoreductase</keyword>
<dbReference type="InterPro" id="IPR051821">
    <property type="entry name" value="Asp/Asn_beta-hydroxylase"/>
</dbReference>
<dbReference type="KEGG" id="slr:L21SP2_0427"/>
<name>V5WE56_9SPIO</name>
<evidence type="ECO:0000256" key="4">
    <source>
        <dbReference type="SAM" id="Phobius"/>
    </source>
</evidence>
<reference evidence="6 7" key="1">
    <citation type="journal article" date="2015" name="Stand. Genomic Sci.">
        <title>Complete genome sequence and description of Salinispira pacifica gen. nov., sp. nov., a novel spirochaete isolated form a hypersaline microbial mat.</title>
        <authorList>
            <person name="Ben Hania W."/>
            <person name="Joseph M."/>
            <person name="Schumann P."/>
            <person name="Bunk B."/>
            <person name="Fiebig A."/>
            <person name="Sproer C."/>
            <person name="Klenk H.P."/>
            <person name="Fardeau M.L."/>
            <person name="Spring S."/>
        </authorList>
    </citation>
    <scope>NUCLEOTIDE SEQUENCE [LARGE SCALE GENOMIC DNA]</scope>
    <source>
        <strain evidence="6 7">L21-RPul-D2</strain>
    </source>
</reference>
<dbReference type="RefSeq" id="WP_024266791.1">
    <property type="nucleotide sequence ID" value="NC_023035.1"/>
</dbReference>
<gene>
    <name evidence="6" type="ORF">L21SP2_0427</name>
</gene>
<keyword evidence="2" id="KW-0223">Dioxygenase</keyword>
<dbReference type="GO" id="GO:0051213">
    <property type="term" value="F:dioxygenase activity"/>
    <property type="evidence" value="ECO:0007669"/>
    <property type="project" value="UniProtKB-KW"/>
</dbReference>
<organism evidence="6 7">
    <name type="scientific">Salinispira pacifica</name>
    <dbReference type="NCBI Taxonomy" id="1307761"/>
    <lineage>
        <taxon>Bacteria</taxon>
        <taxon>Pseudomonadati</taxon>
        <taxon>Spirochaetota</taxon>
        <taxon>Spirochaetia</taxon>
        <taxon>Spirochaetales</taxon>
        <taxon>Spirochaetaceae</taxon>
        <taxon>Salinispira</taxon>
    </lineage>
</organism>
<dbReference type="PANTHER" id="PTHR46332">
    <property type="entry name" value="ASPARTATE BETA-HYDROXYLASE DOMAIN-CONTAINING PROTEIN 2"/>
    <property type="match status" value="1"/>
</dbReference>
<dbReference type="AlphaFoldDB" id="V5WE56"/>
<keyword evidence="4" id="KW-0472">Membrane</keyword>
<dbReference type="EMBL" id="CP006939">
    <property type="protein sequence ID" value="AHC13859.1"/>
    <property type="molecule type" value="Genomic_DNA"/>
</dbReference>
<evidence type="ECO:0000256" key="2">
    <source>
        <dbReference type="ARBA" id="ARBA00022964"/>
    </source>
</evidence>
<evidence type="ECO:0000256" key="1">
    <source>
        <dbReference type="ARBA" id="ARBA00007730"/>
    </source>
</evidence>
<feature type="domain" description="Aspartyl/asparaginy/proline hydroxylase" evidence="5">
    <location>
        <begin position="58"/>
        <end position="212"/>
    </location>
</feature>
<keyword evidence="4" id="KW-1133">Transmembrane helix</keyword>
<proteinExistence type="inferred from homology"/>
<dbReference type="Pfam" id="PF05118">
    <property type="entry name" value="Asp_Arg_Hydrox"/>
    <property type="match status" value="1"/>
</dbReference>
<comment type="similarity">
    <text evidence="1">Belongs to the aspartyl/asparaginyl beta-hydroxylase family.</text>
</comment>
<dbReference type="Proteomes" id="UP000018680">
    <property type="component" value="Chromosome"/>
</dbReference>
<dbReference type="SUPFAM" id="SSF51197">
    <property type="entry name" value="Clavaminate synthase-like"/>
    <property type="match status" value="1"/>
</dbReference>
<evidence type="ECO:0000259" key="5">
    <source>
        <dbReference type="Pfam" id="PF05118"/>
    </source>
</evidence>
<feature type="transmembrane region" description="Helical" evidence="4">
    <location>
        <begin position="6"/>
        <end position="30"/>
    </location>
</feature>
<dbReference type="PANTHER" id="PTHR46332:SF5">
    <property type="entry name" value="ASPARTATE BETA-HYDROXYLASE DOMAIN CONTAINING 2"/>
    <property type="match status" value="1"/>
</dbReference>
<dbReference type="STRING" id="1307761.L21SP2_0427"/>
<dbReference type="Gene3D" id="2.60.120.330">
    <property type="entry name" value="B-lactam Antibiotic, Isopenicillin N Synthase, Chain"/>
    <property type="match status" value="1"/>
</dbReference>
<keyword evidence="4" id="KW-0812">Transmembrane</keyword>